<feature type="transmembrane region" description="Helical" evidence="1">
    <location>
        <begin position="724"/>
        <end position="743"/>
    </location>
</feature>
<feature type="transmembrane region" description="Helical" evidence="1">
    <location>
        <begin position="690"/>
        <end position="712"/>
    </location>
</feature>
<keyword evidence="3" id="KW-1185">Reference proteome</keyword>
<evidence type="ECO:0000313" key="2">
    <source>
        <dbReference type="EMBL" id="RHZ75424.1"/>
    </source>
</evidence>
<keyword evidence="1" id="KW-0472">Membrane</keyword>
<comment type="caution">
    <text evidence="2">The sequence shown here is derived from an EMBL/GenBank/DDBJ whole genome shotgun (WGS) entry which is preliminary data.</text>
</comment>
<evidence type="ECO:0000256" key="1">
    <source>
        <dbReference type="SAM" id="Phobius"/>
    </source>
</evidence>
<dbReference type="AlphaFoldDB" id="A0A397IQQ2"/>
<dbReference type="Proteomes" id="UP000266861">
    <property type="component" value="Unassembled WGS sequence"/>
</dbReference>
<evidence type="ECO:0000313" key="3">
    <source>
        <dbReference type="Proteomes" id="UP000266861"/>
    </source>
</evidence>
<sequence>MSQKLNPNITNPNENIFNSPNLLKTDSEDTLINCENENESFFDEIHNTKEKFTFEFNIESLLAAKQIVLDEELSETDSENGKEQDDFIEIQSLPPEISDLDKIDDETIEHRETKNIMPCAIIDIIDGKIQRCGSSDKLRPLYQLIEMWQVAKSAVEEVNKQLENLGICYSHFIFDQNKLHKKNLKQKILTERKHSKAINNKNIQVPYIGQYSCPALKIIDPIVTQSSNDYRPRYICCICYKKNGGHLHIKAGGPGKRNWILAVAKSNNNTEKENLLKTISPIFQLFSKSTSQSSLQSSSQKINSVSFTLNEIPSLFLFKILLKLVRIETSKETELDQDECFNIGKKFAIIIWNSHQFLEKDALRKPDSLITYYNAFPKFLSNFFEGLFQKLFEFKKIITNRKQKQRGNPLKTINLNHIHKIVTLFNSIIFNLAFKNSNLWLPNILSSLCRKTKLFSSFYKLLVTMGIISHSDRHERRLEKVRMNNINPTERLIFESNIWNLAVIDNIDFKERTFAYGNIYDVTRGSSHATLRMVFQCKLPQHLSNSTDEIIELDKSFNLFGMNNYTINILNIFSNIFNNTLDFKESPLIFERNFNAESLHEKILIEIQSENSYSPLKVVILEAGDAPNEDSSIFEACEMYIVDLSLKNNKYIDICADEAIFRRLLHYRELNSFVRPILGAWHTNKDMCSVLLAIFSSYGIFDLAIVLGVRFLDKLESVVDYRSTVRVFELIWVAVGIVIHVYLKKTNKKIEDIVNDNNIPLKVWFHYYQWAGISSGII</sequence>
<keyword evidence="1" id="KW-0812">Transmembrane</keyword>
<organism evidence="2 3">
    <name type="scientific">Diversispora epigaea</name>
    <dbReference type="NCBI Taxonomy" id="1348612"/>
    <lineage>
        <taxon>Eukaryota</taxon>
        <taxon>Fungi</taxon>
        <taxon>Fungi incertae sedis</taxon>
        <taxon>Mucoromycota</taxon>
        <taxon>Glomeromycotina</taxon>
        <taxon>Glomeromycetes</taxon>
        <taxon>Diversisporales</taxon>
        <taxon>Diversisporaceae</taxon>
        <taxon>Diversispora</taxon>
    </lineage>
</organism>
<reference evidence="2 3" key="1">
    <citation type="submission" date="2018-08" db="EMBL/GenBank/DDBJ databases">
        <title>Genome and evolution of the arbuscular mycorrhizal fungus Diversispora epigaea (formerly Glomus versiforme) and its bacterial endosymbionts.</title>
        <authorList>
            <person name="Sun X."/>
            <person name="Fei Z."/>
            <person name="Harrison M."/>
        </authorList>
    </citation>
    <scope>NUCLEOTIDE SEQUENCE [LARGE SCALE GENOMIC DNA]</scope>
    <source>
        <strain evidence="2 3">IT104</strain>
    </source>
</reference>
<keyword evidence="1" id="KW-1133">Transmembrane helix</keyword>
<dbReference type="OrthoDB" id="2448759at2759"/>
<proteinExistence type="predicted"/>
<name>A0A397IQQ2_9GLOM</name>
<gene>
    <name evidence="2" type="ORF">Glove_214g53</name>
</gene>
<protein>
    <submittedName>
        <fullName evidence="2">Uncharacterized protein</fullName>
    </submittedName>
</protein>
<dbReference type="EMBL" id="PQFF01000199">
    <property type="protein sequence ID" value="RHZ75424.1"/>
    <property type="molecule type" value="Genomic_DNA"/>
</dbReference>
<accession>A0A397IQQ2</accession>